<dbReference type="PIRSF" id="PIRSF000497">
    <property type="entry name" value="MAT"/>
    <property type="match status" value="1"/>
</dbReference>
<evidence type="ECO:0000256" key="5">
    <source>
        <dbReference type="ARBA" id="ARBA00022679"/>
    </source>
</evidence>
<feature type="binding site" evidence="11">
    <location>
        <position position="250"/>
    </location>
    <ligand>
        <name>ATP</name>
        <dbReference type="ChEBI" id="CHEBI:30616"/>
        <note>ligand shared between two neighboring subunits</note>
    </ligand>
</feature>
<dbReference type="EMBL" id="CP019288">
    <property type="protein sequence ID" value="QHI38335.1"/>
    <property type="molecule type" value="Genomic_DNA"/>
</dbReference>
<proteinExistence type="inferred from homology"/>
<evidence type="ECO:0000256" key="2">
    <source>
        <dbReference type="ARBA" id="ARBA00009685"/>
    </source>
</evidence>
<dbReference type="PROSITE" id="PS00377">
    <property type="entry name" value="ADOMET_SYNTHASE_2"/>
    <property type="match status" value="1"/>
</dbReference>
<feature type="binding site" description="in other chain" evidence="11">
    <location>
        <position position="281"/>
    </location>
    <ligand>
        <name>L-methionine</name>
        <dbReference type="ChEBI" id="CHEBI:57844"/>
        <note>ligand shared between two neighboring subunits</note>
    </ligand>
</feature>
<dbReference type="InterPro" id="IPR022631">
    <property type="entry name" value="ADOMET_SYNTHASE_CS"/>
</dbReference>
<keyword evidence="8 11" id="KW-0067">ATP-binding</keyword>
<dbReference type="GO" id="GO:0006556">
    <property type="term" value="P:S-adenosylmethionine biosynthetic process"/>
    <property type="evidence" value="ECO:0007669"/>
    <property type="project" value="UniProtKB-UniRule"/>
</dbReference>
<evidence type="ECO:0000256" key="1">
    <source>
        <dbReference type="ARBA" id="ARBA00005224"/>
    </source>
</evidence>
<evidence type="ECO:0000256" key="7">
    <source>
        <dbReference type="ARBA" id="ARBA00022741"/>
    </source>
</evidence>
<evidence type="ECO:0000256" key="4">
    <source>
        <dbReference type="ARBA" id="ARBA00022563"/>
    </source>
</evidence>
<name>A0A7L4ZNZ1_9FLAO</name>
<feature type="domain" description="S-adenosylmethionine synthetase C-terminal" evidence="16">
    <location>
        <begin position="244"/>
        <end position="378"/>
    </location>
</feature>
<comment type="cofactor">
    <cofactor evidence="11">
        <name>Mg(2+)</name>
        <dbReference type="ChEBI" id="CHEBI:18420"/>
    </cofactor>
    <text evidence="11">Binds 2 divalent ions per subunit.</text>
</comment>
<feature type="binding site" description="in other chain" evidence="11">
    <location>
        <position position="55"/>
    </location>
    <ligand>
        <name>L-methionine</name>
        <dbReference type="ChEBI" id="CHEBI:57844"/>
        <note>ligand shared between two neighboring subunits</note>
    </ligand>
</feature>
<feature type="region of interest" description="Flexible loop" evidence="11">
    <location>
        <begin position="98"/>
        <end position="108"/>
    </location>
</feature>
<dbReference type="Pfam" id="PF02773">
    <property type="entry name" value="S-AdoMet_synt_C"/>
    <property type="match status" value="1"/>
</dbReference>
<evidence type="ECO:0000259" key="14">
    <source>
        <dbReference type="Pfam" id="PF00438"/>
    </source>
</evidence>
<dbReference type="PANTHER" id="PTHR11964">
    <property type="entry name" value="S-ADENOSYLMETHIONINE SYNTHETASE"/>
    <property type="match status" value="1"/>
</dbReference>
<organism evidence="17 18">
    <name type="scientific">Kordia antarctica</name>
    <dbReference type="NCBI Taxonomy" id="1218801"/>
    <lineage>
        <taxon>Bacteria</taxon>
        <taxon>Pseudomonadati</taxon>
        <taxon>Bacteroidota</taxon>
        <taxon>Flavobacteriia</taxon>
        <taxon>Flavobacteriales</taxon>
        <taxon>Flavobacteriaceae</taxon>
        <taxon>Kordia</taxon>
    </lineage>
</organism>
<dbReference type="RefSeq" id="WP_160130889.1">
    <property type="nucleotide sequence ID" value="NZ_CP019288.1"/>
</dbReference>
<dbReference type="InterPro" id="IPR022628">
    <property type="entry name" value="S-AdoMet_synt_N"/>
</dbReference>
<dbReference type="GO" id="GO:0006730">
    <property type="term" value="P:one-carbon metabolic process"/>
    <property type="evidence" value="ECO:0007669"/>
    <property type="project" value="UniProtKB-KW"/>
</dbReference>
<dbReference type="InterPro" id="IPR002133">
    <property type="entry name" value="S-AdoMet_synthetase"/>
</dbReference>
<keyword evidence="10 11" id="KW-0630">Potassium</keyword>
<feature type="binding site" evidence="11">
    <location>
        <position position="277"/>
    </location>
    <ligand>
        <name>ATP</name>
        <dbReference type="ChEBI" id="CHEBI:30616"/>
        <note>ligand shared between two neighboring subunits</note>
    </ligand>
</feature>
<keyword evidence="5 11" id="KW-0808">Transferase</keyword>
<feature type="binding site" description="in other chain" evidence="11">
    <location>
        <begin position="164"/>
        <end position="166"/>
    </location>
    <ligand>
        <name>ATP</name>
        <dbReference type="ChEBI" id="CHEBI:30616"/>
        <note>ligand shared between two neighboring subunits</note>
    </ligand>
</feature>
<accession>A0A7L4ZNZ1</accession>
<dbReference type="OrthoDB" id="9801686at2"/>
<comment type="function">
    <text evidence="11">Catalyzes the formation of S-adenosylmethionine (AdoMet) from methionine and ATP. The overall synthetic reaction is composed of two sequential steps, AdoMet formation and the subsequent tripolyphosphate hydrolysis which occurs prior to release of AdoMet from the enzyme.</text>
</comment>
<evidence type="ECO:0000256" key="10">
    <source>
        <dbReference type="ARBA" id="ARBA00022958"/>
    </source>
</evidence>
<dbReference type="GO" id="GO:0005524">
    <property type="term" value="F:ATP binding"/>
    <property type="evidence" value="ECO:0007669"/>
    <property type="project" value="UniProtKB-UniRule"/>
</dbReference>
<comment type="cofactor">
    <cofactor evidence="11">
        <name>K(+)</name>
        <dbReference type="ChEBI" id="CHEBI:29103"/>
    </cofactor>
    <text evidence="11">Binds 1 potassium ion per subunit.</text>
</comment>
<evidence type="ECO:0000256" key="6">
    <source>
        <dbReference type="ARBA" id="ARBA00022723"/>
    </source>
</evidence>
<dbReference type="Proteomes" id="UP000464657">
    <property type="component" value="Chromosome"/>
</dbReference>
<evidence type="ECO:0000313" key="17">
    <source>
        <dbReference type="EMBL" id="QHI38335.1"/>
    </source>
</evidence>
<feature type="binding site" description="in other chain" evidence="11">
    <location>
        <begin position="241"/>
        <end position="242"/>
    </location>
    <ligand>
        <name>ATP</name>
        <dbReference type="ChEBI" id="CHEBI:30616"/>
        <note>ligand shared between two neighboring subunits</note>
    </ligand>
</feature>
<evidence type="ECO:0000256" key="8">
    <source>
        <dbReference type="ARBA" id="ARBA00022840"/>
    </source>
</evidence>
<sequence length="417" mass="45919">MSYFFTSESVSEGHPDKVADQISDALIDNFLAFDPESKVACETLVTTGQVILAGEVKSNTYLDVQKIAREVINKIGYTKSEYMFDGSSCGVLSAIHEQSDDINRGVDRETKEEQGAGDQGMMFGYATKETSNLMPLALDLSHLMLIELAALRRENKEINYLRPDAKSQVTIEYDDDNVPSRVEAIVISTQHDDFDEDEVMLAKIRKDIVDILIPRVKSKLTPKIQALFGNDIKYHINPTGKFVIGGPHGDTGLTGRKIIVDTYGGKGAHGGGAFSGKDPSKVDRSAAYATRHAAKNLVAAGVADEILVQVSYAIGVVEPMGIFVDTYRTAKVNMTDGEIAKIVAKVFDMRPASIERRLKLRTPMYSETAAYGHMGRKNETVSKTFTTPYGESKTLDVELFTWEKLDYVDKVKTAFGL</sequence>
<gene>
    <name evidence="11 17" type="primary">metK</name>
    <name evidence="17" type="ORF">IMCC3317_37260</name>
</gene>
<comment type="catalytic activity">
    <reaction evidence="11">
        <text>L-methionine + ATP + H2O = S-adenosyl-L-methionine + phosphate + diphosphate</text>
        <dbReference type="Rhea" id="RHEA:21080"/>
        <dbReference type="ChEBI" id="CHEBI:15377"/>
        <dbReference type="ChEBI" id="CHEBI:30616"/>
        <dbReference type="ChEBI" id="CHEBI:33019"/>
        <dbReference type="ChEBI" id="CHEBI:43474"/>
        <dbReference type="ChEBI" id="CHEBI:57844"/>
        <dbReference type="ChEBI" id="CHEBI:59789"/>
        <dbReference type="EC" id="2.5.1.6"/>
    </reaction>
</comment>
<comment type="subcellular location">
    <subcellularLocation>
        <location evidence="11 12">Cytoplasm</location>
    </subcellularLocation>
</comment>
<evidence type="ECO:0000313" key="18">
    <source>
        <dbReference type="Proteomes" id="UP000464657"/>
    </source>
</evidence>
<feature type="domain" description="S-adenosylmethionine synthetase central" evidence="15">
    <location>
        <begin position="113"/>
        <end position="242"/>
    </location>
</feature>
<dbReference type="Pfam" id="PF00438">
    <property type="entry name" value="S-AdoMet_synt_N"/>
    <property type="match status" value="1"/>
</dbReference>
<evidence type="ECO:0000256" key="3">
    <source>
        <dbReference type="ARBA" id="ARBA00022490"/>
    </source>
</evidence>
<feature type="binding site" evidence="11">
    <location>
        <position position="42"/>
    </location>
    <ligand>
        <name>K(+)</name>
        <dbReference type="ChEBI" id="CHEBI:29103"/>
    </ligand>
</feature>
<keyword evidence="4 11" id="KW-0554">One-carbon metabolism</keyword>
<feature type="domain" description="S-adenosylmethionine synthetase N-terminal" evidence="14">
    <location>
        <begin position="3"/>
        <end position="99"/>
    </location>
</feature>
<dbReference type="UniPathway" id="UPA00315">
    <property type="reaction ID" value="UER00080"/>
</dbReference>
<feature type="binding site" evidence="11">
    <location>
        <position position="273"/>
    </location>
    <ligand>
        <name>ATP</name>
        <dbReference type="ChEBI" id="CHEBI:30616"/>
        <note>ligand shared between two neighboring subunits</note>
    </ligand>
</feature>
<dbReference type="FunFam" id="3.30.300.10:FF:000020">
    <property type="entry name" value="S-adenosylmethionine synthase"/>
    <property type="match status" value="1"/>
</dbReference>
<comment type="subunit">
    <text evidence="11">Homotetramer; dimer of dimers.</text>
</comment>
<dbReference type="GO" id="GO:0000287">
    <property type="term" value="F:magnesium ion binding"/>
    <property type="evidence" value="ECO:0007669"/>
    <property type="project" value="UniProtKB-UniRule"/>
</dbReference>
<dbReference type="KEGG" id="kan:IMCC3317_37260"/>
<feature type="binding site" evidence="11">
    <location>
        <position position="16"/>
    </location>
    <ligand>
        <name>Mg(2+)</name>
        <dbReference type="ChEBI" id="CHEBI:18420"/>
    </ligand>
</feature>
<evidence type="ECO:0000256" key="13">
    <source>
        <dbReference type="RuleBase" id="RU004462"/>
    </source>
</evidence>
<dbReference type="InterPro" id="IPR022629">
    <property type="entry name" value="S-AdoMet_synt_central"/>
</dbReference>
<dbReference type="EC" id="2.5.1.6" evidence="11"/>
<dbReference type="Pfam" id="PF02772">
    <property type="entry name" value="S-AdoMet_synt_M"/>
    <property type="match status" value="1"/>
</dbReference>
<dbReference type="GO" id="GO:0005737">
    <property type="term" value="C:cytoplasm"/>
    <property type="evidence" value="ECO:0007669"/>
    <property type="project" value="UniProtKB-SubCell"/>
</dbReference>
<evidence type="ECO:0000259" key="15">
    <source>
        <dbReference type="Pfam" id="PF02772"/>
    </source>
</evidence>
<keyword evidence="18" id="KW-1185">Reference proteome</keyword>
<dbReference type="HAMAP" id="MF_00086">
    <property type="entry name" value="S_AdoMet_synth1"/>
    <property type="match status" value="1"/>
</dbReference>
<keyword evidence="6 11" id="KW-0479">Metal-binding</keyword>
<dbReference type="Gene3D" id="3.30.300.10">
    <property type="match status" value="3"/>
</dbReference>
<dbReference type="InterPro" id="IPR022630">
    <property type="entry name" value="S-AdoMet_synt_C"/>
</dbReference>
<comment type="similarity">
    <text evidence="2 11 13">Belongs to the AdoMet synthase family.</text>
</comment>
<evidence type="ECO:0000256" key="11">
    <source>
        <dbReference type="HAMAP-Rule" id="MF_00086"/>
    </source>
</evidence>
<protein>
    <recommendedName>
        <fullName evidence="11">S-adenosylmethionine synthase</fullName>
        <shortName evidence="11">AdoMet synthase</shortName>
        <ecNumber evidence="11">2.5.1.6</ecNumber>
    </recommendedName>
    <alternativeName>
        <fullName evidence="11">MAT</fullName>
    </alternativeName>
    <alternativeName>
        <fullName evidence="11">Methionine adenosyltransferase</fullName>
    </alternativeName>
</protein>
<evidence type="ECO:0000256" key="12">
    <source>
        <dbReference type="RuleBase" id="RU000542"/>
    </source>
</evidence>
<dbReference type="GO" id="GO:0004478">
    <property type="term" value="F:methionine adenosyltransferase activity"/>
    <property type="evidence" value="ECO:0007669"/>
    <property type="project" value="UniProtKB-UniRule"/>
</dbReference>
<dbReference type="PROSITE" id="PS00376">
    <property type="entry name" value="ADOMET_SYNTHASE_1"/>
    <property type="match status" value="1"/>
</dbReference>
<dbReference type="InterPro" id="IPR022636">
    <property type="entry name" value="S-AdoMet_synthetase_sfam"/>
</dbReference>
<feature type="binding site" description="in other chain" evidence="11">
    <location>
        <position position="98"/>
    </location>
    <ligand>
        <name>L-methionine</name>
        <dbReference type="ChEBI" id="CHEBI:57844"/>
        <note>ligand shared between two neighboring subunits</note>
    </ligand>
</feature>
<feature type="binding site" description="in other chain" evidence="11">
    <location>
        <position position="14"/>
    </location>
    <ligand>
        <name>ATP</name>
        <dbReference type="ChEBI" id="CHEBI:30616"/>
        <note>ligand shared between two neighboring subunits</note>
    </ligand>
</feature>
<keyword evidence="3 11" id="KW-0963">Cytoplasm</keyword>
<dbReference type="CDD" id="cd18079">
    <property type="entry name" value="S-AdoMet_synt"/>
    <property type="match status" value="1"/>
</dbReference>
<dbReference type="NCBIfam" id="TIGR01034">
    <property type="entry name" value="metK"/>
    <property type="match status" value="1"/>
</dbReference>
<feature type="binding site" description="in other chain" evidence="11">
    <location>
        <begin position="256"/>
        <end position="257"/>
    </location>
    <ligand>
        <name>ATP</name>
        <dbReference type="ChEBI" id="CHEBI:30616"/>
        <note>ligand shared between two neighboring subunits</note>
    </ligand>
</feature>
<keyword evidence="7 11" id="KW-0547">Nucleotide-binding</keyword>
<dbReference type="SUPFAM" id="SSF55973">
    <property type="entry name" value="S-adenosylmethionine synthetase"/>
    <property type="match status" value="3"/>
</dbReference>
<evidence type="ECO:0000259" key="16">
    <source>
        <dbReference type="Pfam" id="PF02773"/>
    </source>
</evidence>
<comment type="pathway">
    <text evidence="1 11">Amino-acid biosynthesis; S-adenosyl-L-methionine biosynthesis; S-adenosyl-L-methionine from L-methionine: step 1/1.</text>
</comment>
<evidence type="ECO:0000256" key="9">
    <source>
        <dbReference type="ARBA" id="ARBA00022842"/>
    </source>
</evidence>
<keyword evidence="9 11" id="KW-0460">Magnesium</keyword>
<dbReference type="AlphaFoldDB" id="A0A7L4ZNZ1"/>
<reference evidence="17 18" key="1">
    <citation type="journal article" date="2013" name="Int. J. Syst. Evol. Microbiol.">
        <title>Kordia antarctica sp. nov., isolated from Antarctic seawater.</title>
        <authorList>
            <person name="Baek K."/>
            <person name="Choi A."/>
            <person name="Kang I."/>
            <person name="Lee K."/>
            <person name="Cho J.C."/>
        </authorList>
    </citation>
    <scope>NUCLEOTIDE SEQUENCE [LARGE SCALE GENOMIC DNA]</scope>
    <source>
        <strain evidence="17 18">IMCC3317</strain>
    </source>
</reference>
<feature type="binding site" evidence="11">
    <location>
        <position position="250"/>
    </location>
    <ligand>
        <name>L-methionine</name>
        <dbReference type="ChEBI" id="CHEBI:57844"/>
        <note>ligand shared between two neighboring subunits</note>
    </ligand>
</feature>